<feature type="transmembrane region" description="Helical" evidence="1">
    <location>
        <begin position="277"/>
        <end position="295"/>
    </location>
</feature>
<dbReference type="OrthoDB" id="2530043at2"/>
<feature type="transmembrane region" description="Helical" evidence="1">
    <location>
        <begin position="70"/>
        <end position="93"/>
    </location>
</feature>
<dbReference type="EMBL" id="RIAS01000008">
    <property type="protein sequence ID" value="KAA8785285.1"/>
    <property type="molecule type" value="Genomic_DNA"/>
</dbReference>
<reference evidence="2 3" key="1">
    <citation type="journal article" date="2019" name="J. Ind. Microbiol. Biotechnol.">
        <title>Paenibacillus amylolyticus 27C64 has a diverse set of carbohydrate-active enzymes and complete pectin deconstruction system.</title>
        <authorList>
            <person name="Keggi C."/>
            <person name="Doran-Peterson J."/>
        </authorList>
    </citation>
    <scope>NUCLEOTIDE SEQUENCE [LARGE SCALE GENOMIC DNA]</scope>
    <source>
        <strain evidence="2 3">27C64</strain>
    </source>
</reference>
<evidence type="ECO:0000313" key="2">
    <source>
        <dbReference type="EMBL" id="KAA8785285.1"/>
    </source>
</evidence>
<feature type="transmembrane region" description="Helical" evidence="1">
    <location>
        <begin position="12"/>
        <end position="33"/>
    </location>
</feature>
<feature type="transmembrane region" description="Helical" evidence="1">
    <location>
        <begin position="152"/>
        <end position="172"/>
    </location>
</feature>
<comment type="caution">
    <text evidence="2">The sequence shown here is derived from an EMBL/GenBank/DDBJ whole genome shotgun (WGS) entry which is preliminary data.</text>
</comment>
<evidence type="ECO:0000256" key="1">
    <source>
        <dbReference type="SAM" id="Phobius"/>
    </source>
</evidence>
<feature type="transmembrane region" description="Helical" evidence="1">
    <location>
        <begin position="128"/>
        <end position="146"/>
    </location>
</feature>
<sequence length="439" mass="50154">MNENDAMKRAHIISMLPVFSIGIYLFPIFTITSLYTSGYFPYLLFGLYVMAGLLGLWIQHRFTSVIEKSAFVRGLMEVVICILFAWVSGMLLTLSLPEIITLGVGLFIAAYTGLHFDPVFHSNRLWRLQLVGVISAIVSTIAATQIEFMLPVMMYTGYIYAAGVISFGCWIVGQYRAQLDRAVLNDGKRRLVLREFTRANHLRIIWMLIIIAGIGAFPGLAAWLAPLQDRLLAWIRGLFGTSSPQEPPLTPEMPNEPMNLPDELRGLPSEPSVFWEILGWIVFGAAAAVILWLLVKLGRTIMDKLAERFKGLLQPVQKRQEPKTEYVDISETLEVPAKVRKRWFRKKEPVPIQAGERIRYYYRVWVSNAMDRGVQVEKSYTPLETAESIKESYPKSKEGTEEELATRLPEVYNAVRYGKKDDENPDMIDMDRIWKSYRK</sequence>
<keyword evidence="1" id="KW-0472">Membrane</keyword>
<dbReference type="AlphaFoldDB" id="A0A5M9WUM4"/>
<evidence type="ECO:0008006" key="4">
    <source>
        <dbReference type="Google" id="ProtNLM"/>
    </source>
</evidence>
<dbReference type="RefSeq" id="WP_123065077.1">
    <property type="nucleotide sequence ID" value="NZ_RIAS01000008.1"/>
</dbReference>
<feature type="transmembrane region" description="Helical" evidence="1">
    <location>
        <begin position="204"/>
        <end position="225"/>
    </location>
</feature>
<gene>
    <name evidence="2" type="ORF">EC604_15685</name>
</gene>
<keyword evidence="1" id="KW-1133">Transmembrane helix</keyword>
<protein>
    <recommendedName>
        <fullName evidence="4">DUF4129 domain-containing protein</fullName>
    </recommendedName>
</protein>
<feature type="transmembrane region" description="Helical" evidence="1">
    <location>
        <begin position="39"/>
        <end position="58"/>
    </location>
</feature>
<feature type="transmembrane region" description="Helical" evidence="1">
    <location>
        <begin position="99"/>
        <end position="116"/>
    </location>
</feature>
<accession>A0A5M9WUM4</accession>
<evidence type="ECO:0000313" key="3">
    <source>
        <dbReference type="Proteomes" id="UP000323664"/>
    </source>
</evidence>
<dbReference type="Proteomes" id="UP000323664">
    <property type="component" value="Unassembled WGS sequence"/>
</dbReference>
<proteinExistence type="predicted"/>
<organism evidence="2 3">
    <name type="scientific">Paenibacillus amylolyticus</name>
    <dbReference type="NCBI Taxonomy" id="1451"/>
    <lineage>
        <taxon>Bacteria</taxon>
        <taxon>Bacillati</taxon>
        <taxon>Bacillota</taxon>
        <taxon>Bacilli</taxon>
        <taxon>Bacillales</taxon>
        <taxon>Paenibacillaceae</taxon>
        <taxon>Paenibacillus</taxon>
    </lineage>
</organism>
<name>A0A5M9WUM4_PAEAM</name>
<keyword evidence="1" id="KW-0812">Transmembrane</keyword>